<sequence length="315" mass="34085">MDQIRREITYISNKDLSAATINDMLIEELVQEPRNWVIIDSLELIASNAALTLEPETTAALEAAKEQDQSLLALGRECASCMWSADNCELSIAMACGLAVNLTPIADITGLTRAGIAHSQGNEIDQVDVLLSIIGLSVTAISLVAARSPATIKSGATIKAGAGFLKFAHTTGQLPPAISRILVNAAREGIHWHRLKNVRSIDDLEQVKNMRALEPAVEAISDIGTLLSDTNPTQALYLISQSDNVTELQRTTKVSQILGTETAGYFRIFGKSRILRTTFKFTDGVLGVLLGLAGLMSSIILGYLQRKTTRWAIRQ</sequence>
<evidence type="ECO:0000256" key="1">
    <source>
        <dbReference type="SAM" id="Phobius"/>
    </source>
</evidence>
<feature type="transmembrane region" description="Helical" evidence="1">
    <location>
        <begin position="284"/>
        <end position="304"/>
    </location>
</feature>
<dbReference type="EMBL" id="MSPP01000003">
    <property type="protein sequence ID" value="OUD08926.1"/>
    <property type="molecule type" value="Genomic_DNA"/>
</dbReference>
<keyword evidence="1" id="KW-0812">Transmembrane</keyword>
<dbReference type="AlphaFoldDB" id="A0A251WX56"/>
<name>A0A251WX56_9RHOB</name>
<evidence type="ECO:0000313" key="3">
    <source>
        <dbReference type="Proteomes" id="UP000194664"/>
    </source>
</evidence>
<keyword evidence="1" id="KW-1133">Transmembrane helix</keyword>
<accession>A0A251WX56</accession>
<proteinExistence type="predicted"/>
<keyword evidence="1" id="KW-0472">Membrane</keyword>
<reference evidence="2 3" key="1">
    <citation type="submission" date="2016-12" db="EMBL/GenBank/DDBJ databases">
        <title>The draft genome sequence of HSLHS2.</title>
        <authorList>
            <person name="Hu D."/>
            <person name="Wang L."/>
            <person name="Shao Z."/>
        </authorList>
    </citation>
    <scope>NUCLEOTIDE SEQUENCE [LARGE SCALE GENOMIC DNA]</scope>
    <source>
        <strain evidence="2">MCCC 1A06712</strain>
    </source>
</reference>
<protein>
    <submittedName>
        <fullName evidence="2">Uncharacterized protein</fullName>
    </submittedName>
</protein>
<dbReference type="Proteomes" id="UP000194664">
    <property type="component" value="Unassembled WGS sequence"/>
</dbReference>
<gene>
    <name evidence="2" type="ORF">BVC71_09410</name>
</gene>
<keyword evidence="3" id="KW-1185">Reference proteome</keyword>
<evidence type="ECO:0000313" key="2">
    <source>
        <dbReference type="EMBL" id="OUD08926.1"/>
    </source>
</evidence>
<comment type="caution">
    <text evidence="2">The sequence shown here is derived from an EMBL/GenBank/DDBJ whole genome shotgun (WGS) entry which is preliminary data.</text>
</comment>
<organism evidence="2 3">
    <name type="scientific">Marivivens niveibacter</name>
    <dbReference type="NCBI Taxonomy" id="1930667"/>
    <lineage>
        <taxon>Bacteria</taxon>
        <taxon>Pseudomonadati</taxon>
        <taxon>Pseudomonadota</taxon>
        <taxon>Alphaproteobacteria</taxon>
        <taxon>Rhodobacterales</taxon>
        <taxon>Paracoccaceae</taxon>
        <taxon>Marivivens group</taxon>
        <taxon>Marivivens</taxon>
    </lineage>
</organism>